<dbReference type="GO" id="GO:0004519">
    <property type="term" value="F:endonuclease activity"/>
    <property type="evidence" value="ECO:0007669"/>
    <property type="project" value="InterPro"/>
</dbReference>
<dbReference type="Gene3D" id="3.90.75.10">
    <property type="entry name" value="Homing Intron 3 (I-ppo) Encoded Endonuclease, Chain A"/>
    <property type="match status" value="1"/>
</dbReference>
<proteinExistence type="predicted"/>
<reference evidence="2" key="1">
    <citation type="journal article" date="2015" name="Nature">
        <title>Complex archaea that bridge the gap between prokaryotes and eukaryotes.</title>
        <authorList>
            <person name="Spang A."/>
            <person name="Saw J.H."/>
            <person name="Jorgensen S.L."/>
            <person name="Zaremba-Niedzwiedzka K."/>
            <person name="Martijn J."/>
            <person name="Lind A.E."/>
            <person name="van Eijk R."/>
            <person name="Schleper C."/>
            <person name="Guy L."/>
            <person name="Ettema T.J."/>
        </authorList>
    </citation>
    <scope>NUCLEOTIDE SEQUENCE</scope>
</reference>
<protein>
    <recommendedName>
        <fullName evidence="1">HNH nuclease domain-containing protein</fullName>
    </recommendedName>
</protein>
<dbReference type="Pfam" id="PF13392">
    <property type="entry name" value="HNH_3"/>
    <property type="match status" value="1"/>
</dbReference>
<dbReference type="EMBL" id="LAZR01000321">
    <property type="protein sequence ID" value="KKN74764.1"/>
    <property type="molecule type" value="Genomic_DNA"/>
</dbReference>
<organism evidence="2">
    <name type="scientific">marine sediment metagenome</name>
    <dbReference type="NCBI Taxonomy" id="412755"/>
    <lineage>
        <taxon>unclassified sequences</taxon>
        <taxon>metagenomes</taxon>
        <taxon>ecological metagenomes</taxon>
    </lineage>
</organism>
<sequence>MTETGVMERFWAKVTYTEDGCWIWGKPSNGYGVFWNGSRQQVAHRFLFESVNGAVPFGFELDHLCRVKRCVNPNHLEVVTRSQNTARGIGPSIARANQLAKTHCPHGHPYDEVNTYIKPNGGSRDCKICRSNTMRNWWRENGNKYWG</sequence>
<dbReference type="InterPro" id="IPR044930">
    <property type="entry name" value="Homing_endonuclease_His-Me"/>
</dbReference>
<dbReference type="SUPFAM" id="SSF54060">
    <property type="entry name" value="His-Me finger endonucleases"/>
    <property type="match status" value="1"/>
</dbReference>
<evidence type="ECO:0000313" key="2">
    <source>
        <dbReference type="EMBL" id="KKN74764.1"/>
    </source>
</evidence>
<evidence type="ECO:0000259" key="1">
    <source>
        <dbReference type="Pfam" id="PF13392"/>
    </source>
</evidence>
<dbReference type="InterPro" id="IPR044925">
    <property type="entry name" value="His-Me_finger_sf"/>
</dbReference>
<accession>A0A0F9T6E7</accession>
<gene>
    <name evidence="2" type="ORF">LCGC14_0388060</name>
</gene>
<dbReference type="InterPro" id="IPR003615">
    <property type="entry name" value="HNH_nuc"/>
</dbReference>
<dbReference type="AlphaFoldDB" id="A0A0F9T6E7"/>
<name>A0A0F9T6E7_9ZZZZ</name>
<comment type="caution">
    <text evidence="2">The sequence shown here is derived from an EMBL/GenBank/DDBJ whole genome shotgun (WGS) entry which is preliminary data.</text>
</comment>
<feature type="domain" description="HNH nuclease" evidence="1">
    <location>
        <begin position="43"/>
        <end position="85"/>
    </location>
</feature>